<accession>X0SVI7</accession>
<protein>
    <recommendedName>
        <fullName evidence="1">DUF7448 domain-containing protein</fullName>
    </recommendedName>
</protein>
<reference evidence="2" key="1">
    <citation type="journal article" date="2014" name="Front. Microbiol.">
        <title>High frequency of phylogenetically diverse reductive dehalogenase-homologous genes in deep subseafloor sedimentary metagenomes.</title>
        <authorList>
            <person name="Kawai M."/>
            <person name="Futagami T."/>
            <person name="Toyoda A."/>
            <person name="Takaki Y."/>
            <person name="Nishi S."/>
            <person name="Hori S."/>
            <person name="Arai W."/>
            <person name="Tsubouchi T."/>
            <person name="Morono Y."/>
            <person name="Uchiyama I."/>
            <person name="Ito T."/>
            <person name="Fujiyama A."/>
            <person name="Inagaki F."/>
            <person name="Takami H."/>
        </authorList>
    </citation>
    <scope>NUCLEOTIDE SEQUENCE</scope>
    <source>
        <strain evidence="2">Expedition CK06-06</strain>
    </source>
</reference>
<dbReference type="Pfam" id="PF24240">
    <property type="entry name" value="DUF7448"/>
    <property type="match status" value="1"/>
</dbReference>
<gene>
    <name evidence="2" type="ORF">S01H1_06279</name>
</gene>
<organism evidence="2">
    <name type="scientific">marine sediment metagenome</name>
    <dbReference type="NCBI Taxonomy" id="412755"/>
    <lineage>
        <taxon>unclassified sequences</taxon>
        <taxon>metagenomes</taxon>
        <taxon>ecological metagenomes</taxon>
    </lineage>
</organism>
<comment type="caution">
    <text evidence="2">The sequence shown here is derived from an EMBL/GenBank/DDBJ whole genome shotgun (WGS) entry which is preliminary data.</text>
</comment>
<feature type="domain" description="DUF7448" evidence="1">
    <location>
        <begin position="11"/>
        <end position="122"/>
    </location>
</feature>
<dbReference type="InterPro" id="IPR055871">
    <property type="entry name" value="DUF7448"/>
</dbReference>
<evidence type="ECO:0000313" key="2">
    <source>
        <dbReference type="EMBL" id="GAF79942.1"/>
    </source>
</evidence>
<name>X0SVI7_9ZZZZ</name>
<dbReference type="AlphaFoldDB" id="X0SVI7"/>
<proteinExistence type="predicted"/>
<sequence length="392" mass="45354">MSSVIFIEAEDLKGKEFSSIKKIEYQGCDAIEFISDSGDKFIMNHGQDCCEEVYIEDICGDLDDLTNSPLLMSEKVSNNETPDGVDIDSLFHEYCLWTFYKFATTKGYVTIRWYGGTDSCYALDVDIWKEVKYIDKYSSIDDLPQYYFNIIYEIISNSEKTKKSKQKVVNKEMLSYKDDLSFEQIKKEVKKDRHCSGLLGTVLYLLSEGYKANNNLILESIDIATILSANEYLKDWDNKKKRLSRLKKEISFLKKHAKKNKNGTFKKRKIRKVSKKEFEEKLELAFYGSGGGIVLECLEQSAIGDRSIKDELDDIIEDSLSDDEIFEDLSHLPEPTNDEERLIRIEEYIGEKCCFPEICGSIAGILYRDGKLKECLEFLEVFDITEPRRWDS</sequence>
<evidence type="ECO:0000259" key="1">
    <source>
        <dbReference type="Pfam" id="PF24240"/>
    </source>
</evidence>
<dbReference type="EMBL" id="BARS01003251">
    <property type="protein sequence ID" value="GAF79942.1"/>
    <property type="molecule type" value="Genomic_DNA"/>
</dbReference>